<keyword evidence="2" id="KW-1185">Reference proteome</keyword>
<dbReference type="NCBIfam" id="TIGR01509">
    <property type="entry name" value="HAD-SF-IA-v3"/>
    <property type="match status" value="1"/>
</dbReference>
<dbReference type="Proteomes" id="UP000269542">
    <property type="component" value="Chromosome"/>
</dbReference>
<dbReference type="Gene3D" id="1.10.150.240">
    <property type="entry name" value="Putative phosphatase, domain 2"/>
    <property type="match status" value="1"/>
</dbReference>
<organism evidence="1 2">
    <name type="scientific">Trueperella bialowiezensis</name>
    <dbReference type="NCBI Taxonomy" id="312285"/>
    <lineage>
        <taxon>Bacteria</taxon>
        <taxon>Bacillati</taxon>
        <taxon>Actinomycetota</taxon>
        <taxon>Actinomycetes</taxon>
        <taxon>Actinomycetales</taxon>
        <taxon>Actinomycetaceae</taxon>
        <taxon>Trueperella</taxon>
    </lineage>
</organism>
<dbReference type="EC" id="3.1.3.-" evidence="1"/>
<dbReference type="CDD" id="cd07505">
    <property type="entry name" value="HAD_BPGM-like"/>
    <property type="match status" value="1"/>
</dbReference>
<proteinExistence type="predicted"/>
<dbReference type="PRINTS" id="PR00413">
    <property type="entry name" value="HADHALOGNASE"/>
</dbReference>
<accession>A0A3S5EW00</accession>
<dbReference type="AlphaFoldDB" id="A0A3S5EW00"/>
<gene>
    <name evidence="1" type="ORF">NCTC13354_00552</name>
</gene>
<name>A0A3S5EW00_9ACTO</name>
<dbReference type="EMBL" id="LR134476">
    <property type="protein sequence ID" value="VEI12858.1"/>
    <property type="molecule type" value="Genomic_DNA"/>
</dbReference>
<evidence type="ECO:0000313" key="2">
    <source>
        <dbReference type="Proteomes" id="UP000269542"/>
    </source>
</evidence>
<dbReference type="InterPro" id="IPR036412">
    <property type="entry name" value="HAD-like_sf"/>
</dbReference>
<dbReference type="SFLD" id="SFLDG01129">
    <property type="entry name" value="C1.5:_HAD__Beta-PGM__Phosphata"/>
    <property type="match status" value="1"/>
</dbReference>
<dbReference type="Pfam" id="PF00702">
    <property type="entry name" value="Hydrolase"/>
    <property type="match status" value="1"/>
</dbReference>
<dbReference type="GO" id="GO:0016787">
    <property type="term" value="F:hydrolase activity"/>
    <property type="evidence" value="ECO:0007669"/>
    <property type="project" value="UniProtKB-KW"/>
</dbReference>
<evidence type="ECO:0000313" key="1">
    <source>
        <dbReference type="EMBL" id="VEI12858.1"/>
    </source>
</evidence>
<dbReference type="InterPro" id="IPR023198">
    <property type="entry name" value="PGP-like_dom2"/>
</dbReference>
<dbReference type="SUPFAM" id="SSF56784">
    <property type="entry name" value="HAD-like"/>
    <property type="match status" value="1"/>
</dbReference>
<dbReference type="RefSeq" id="WP_126416027.1">
    <property type="nucleotide sequence ID" value="NZ_LR134476.1"/>
</dbReference>
<dbReference type="InterPro" id="IPR006439">
    <property type="entry name" value="HAD-SF_hydro_IA"/>
</dbReference>
<dbReference type="PANTHER" id="PTHR18901">
    <property type="entry name" value="2-DEOXYGLUCOSE-6-PHOSPHATE PHOSPHATASE 2"/>
    <property type="match status" value="1"/>
</dbReference>
<dbReference type="Gene3D" id="3.40.50.1000">
    <property type="entry name" value="HAD superfamily/HAD-like"/>
    <property type="match status" value="1"/>
</dbReference>
<dbReference type="OrthoDB" id="9797743at2"/>
<keyword evidence="1" id="KW-0378">Hydrolase</keyword>
<dbReference type="InterPro" id="IPR023214">
    <property type="entry name" value="HAD_sf"/>
</dbReference>
<dbReference type="KEGG" id="tbw:NCTC13354_00552"/>
<sequence length="213" mass="22626">MAVNDVFAQLGFEGTPAAVLWDMDGTIMDSEAEWVEMTAEVVLAVGGVWDDDDSVYIAGANSHNHSMRMADAVERGTGTRPDPHQIFAVLSERLKNEVYSCAQLLPGAHELLTAFRMAGIPQALVTATEKELVDVALGALDDTYFNAVVTGTDDVPGKPDPAPYLLGAQRLAADPERCLAFEDSKTGLAAARASGAHVVNVNETPLVKLAAFL</sequence>
<reference evidence="1 2" key="1">
    <citation type="submission" date="2018-12" db="EMBL/GenBank/DDBJ databases">
        <authorList>
            <consortium name="Pathogen Informatics"/>
        </authorList>
    </citation>
    <scope>NUCLEOTIDE SEQUENCE [LARGE SCALE GENOMIC DNA]</scope>
    <source>
        <strain evidence="1 2">NCTC13354</strain>
    </source>
</reference>
<protein>
    <submittedName>
        <fullName evidence="1">Phosphorylated carbohydrates phosphatase TM_1254</fullName>
        <ecNumber evidence="1">3.1.3.-</ecNumber>
    </submittedName>
</protein>
<dbReference type="PANTHER" id="PTHR18901:SF38">
    <property type="entry name" value="PSEUDOURIDINE-5'-PHOSPHATASE"/>
    <property type="match status" value="1"/>
</dbReference>
<dbReference type="SFLD" id="SFLDS00003">
    <property type="entry name" value="Haloacid_Dehalogenase"/>
    <property type="match status" value="1"/>
</dbReference>